<name>A0A0E9TGD0_ANGAN</name>
<accession>A0A0E9TGD0</accession>
<evidence type="ECO:0000313" key="1">
    <source>
        <dbReference type="EMBL" id="JAH51758.1"/>
    </source>
</evidence>
<protein>
    <submittedName>
        <fullName evidence="1">Uncharacterized protein</fullName>
    </submittedName>
</protein>
<reference evidence="1" key="1">
    <citation type="submission" date="2014-11" db="EMBL/GenBank/DDBJ databases">
        <authorList>
            <person name="Amaro Gonzalez C."/>
        </authorList>
    </citation>
    <scope>NUCLEOTIDE SEQUENCE</scope>
</reference>
<dbReference type="AlphaFoldDB" id="A0A0E9TGD0"/>
<organism evidence="1">
    <name type="scientific">Anguilla anguilla</name>
    <name type="common">European freshwater eel</name>
    <name type="synonym">Muraena anguilla</name>
    <dbReference type="NCBI Taxonomy" id="7936"/>
    <lineage>
        <taxon>Eukaryota</taxon>
        <taxon>Metazoa</taxon>
        <taxon>Chordata</taxon>
        <taxon>Craniata</taxon>
        <taxon>Vertebrata</taxon>
        <taxon>Euteleostomi</taxon>
        <taxon>Actinopterygii</taxon>
        <taxon>Neopterygii</taxon>
        <taxon>Teleostei</taxon>
        <taxon>Anguilliformes</taxon>
        <taxon>Anguillidae</taxon>
        <taxon>Anguilla</taxon>
    </lineage>
</organism>
<dbReference type="EMBL" id="GBXM01056819">
    <property type="protein sequence ID" value="JAH51758.1"/>
    <property type="molecule type" value="Transcribed_RNA"/>
</dbReference>
<proteinExistence type="predicted"/>
<sequence length="58" mass="6715">MGSRQICWARQHQFVSQSFFSFCRMKGRSPPPHCHFQSGLVSLRCQLVKTEWVTAVVC</sequence>
<reference evidence="1" key="2">
    <citation type="journal article" date="2015" name="Fish Shellfish Immunol.">
        <title>Early steps in the European eel (Anguilla anguilla)-Vibrio vulnificus interaction in the gills: Role of the RtxA13 toxin.</title>
        <authorList>
            <person name="Callol A."/>
            <person name="Pajuelo D."/>
            <person name="Ebbesson L."/>
            <person name="Teles M."/>
            <person name="MacKenzie S."/>
            <person name="Amaro C."/>
        </authorList>
    </citation>
    <scope>NUCLEOTIDE SEQUENCE</scope>
</reference>